<evidence type="ECO:0000256" key="3">
    <source>
        <dbReference type="ARBA" id="ARBA00022692"/>
    </source>
</evidence>
<feature type="domain" description="EamA" evidence="7">
    <location>
        <begin position="143"/>
        <end position="286"/>
    </location>
</feature>
<feature type="transmembrane region" description="Helical" evidence="6">
    <location>
        <begin position="7"/>
        <end position="27"/>
    </location>
</feature>
<evidence type="ECO:0000256" key="5">
    <source>
        <dbReference type="ARBA" id="ARBA00023136"/>
    </source>
</evidence>
<evidence type="ECO:0000256" key="2">
    <source>
        <dbReference type="ARBA" id="ARBA00022475"/>
    </source>
</evidence>
<keyword evidence="2" id="KW-1003">Cell membrane</keyword>
<evidence type="ECO:0000256" key="6">
    <source>
        <dbReference type="SAM" id="Phobius"/>
    </source>
</evidence>
<feature type="transmembrane region" description="Helical" evidence="6">
    <location>
        <begin position="269"/>
        <end position="291"/>
    </location>
</feature>
<proteinExistence type="predicted"/>
<dbReference type="InterPro" id="IPR000620">
    <property type="entry name" value="EamA_dom"/>
</dbReference>
<keyword evidence="4 6" id="KW-1133">Transmembrane helix</keyword>
<organism evidence="8 9">
    <name type="scientific">Budvicia aquatica</name>
    <dbReference type="NCBI Taxonomy" id="82979"/>
    <lineage>
        <taxon>Bacteria</taxon>
        <taxon>Pseudomonadati</taxon>
        <taxon>Pseudomonadota</taxon>
        <taxon>Gammaproteobacteria</taxon>
        <taxon>Enterobacterales</taxon>
        <taxon>Budviciaceae</taxon>
        <taxon>Budvicia</taxon>
    </lineage>
</organism>
<protein>
    <submittedName>
        <fullName evidence="8">O-acetylserine/cysteine exporter</fullName>
    </submittedName>
</protein>
<feature type="transmembrane region" description="Helical" evidence="6">
    <location>
        <begin position="86"/>
        <end position="108"/>
    </location>
</feature>
<reference evidence="9" key="1">
    <citation type="submission" date="2017-09" db="EMBL/GenBank/DDBJ databases">
        <title>FDA dAtabase for Regulatory Grade micrObial Sequences (FDA-ARGOS): Supporting development and validation of Infectious Disease Dx tests.</title>
        <authorList>
            <person name="Minogue T."/>
            <person name="Wolcott M."/>
            <person name="Wasieloski L."/>
            <person name="Aguilar W."/>
            <person name="Moore D."/>
            <person name="Tallon L."/>
            <person name="Sadzewicz L."/>
            <person name="Ott S."/>
            <person name="Zhao X."/>
            <person name="Nagaraj S."/>
            <person name="Vavikolanu K."/>
            <person name="Aluvathingal J."/>
            <person name="Nadendla S."/>
            <person name="Sichtig H."/>
        </authorList>
    </citation>
    <scope>NUCLEOTIDE SEQUENCE [LARGE SCALE GENOMIC DNA]</scope>
    <source>
        <strain evidence="9">FDAARGOS_387</strain>
    </source>
</reference>
<evidence type="ECO:0000256" key="1">
    <source>
        <dbReference type="ARBA" id="ARBA00004651"/>
    </source>
</evidence>
<dbReference type="InterPro" id="IPR050638">
    <property type="entry name" value="AA-Vitamin_Transporters"/>
</dbReference>
<gene>
    <name evidence="8" type="ORF">CRN84_15170</name>
</gene>
<dbReference type="SUPFAM" id="SSF103481">
    <property type="entry name" value="Multidrug resistance efflux transporter EmrE"/>
    <property type="match status" value="2"/>
</dbReference>
<dbReference type="OrthoDB" id="7158585at2"/>
<dbReference type="AlphaFoldDB" id="A0A2C6DPG4"/>
<dbReference type="GO" id="GO:0016020">
    <property type="term" value="C:membrane"/>
    <property type="evidence" value="ECO:0007669"/>
    <property type="project" value="UniProtKB-SubCell"/>
</dbReference>
<keyword evidence="3 6" id="KW-0812">Transmembrane</keyword>
<keyword evidence="9" id="KW-1185">Reference proteome</keyword>
<evidence type="ECO:0000313" key="9">
    <source>
        <dbReference type="Proteomes" id="UP000224974"/>
    </source>
</evidence>
<evidence type="ECO:0000313" key="8">
    <source>
        <dbReference type="EMBL" id="PHI30583.1"/>
    </source>
</evidence>
<evidence type="ECO:0000259" key="7">
    <source>
        <dbReference type="Pfam" id="PF00892"/>
    </source>
</evidence>
<dbReference type="InterPro" id="IPR037185">
    <property type="entry name" value="EmrE-like"/>
</dbReference>
<feature type="transmembrane region" description="Helical" evidence="6">
    <location>
        <begin position="140"/>
        <end position="162"/>
    </location>
</feature>
<feature type="transmembrane region" description="Helical" evidence="6">
    <location>
        <begin position="216"/>
        <end position="232"/>
    </location>
</feature>
<sequence length="301" mass="32434">MSTRDRILALCVVIVWGVNFVIIRFGLDGIPPFLLGGLRFLFVLFPALLFVPFPKAPLKLLVMYGLAMNFGQFAFLFSAIKLGMPAGLASLVLQAQAFFTLLLCALFFREKIRANHVLGIAVAGGGIAVLAMGQAPAANITALGFILTLCAALSWASGNLVNKRIGSVSPNDRILSVVVWSAAIPILPFFVCSYLFEGPDVIVSSLLNIDLKGVFSIIYLSFLSSIFGYSVWGNLLSRYETWRVAPLTLLVPVVGLAAAWIVLDETLSIAQISGAVMVMVGLLINVFGALIRRPRKPLSSQ</sequence>
<dbReference type="Gene3D" id="1.10.3730.20">
    <property type="match status" value="1"/>
</dbReference>
<feature type="domain" description="EamA" evidence="7">
    <location>
        <begin position="7"/>
        <end position="131"/>
    </location>
</feature>
<dbReference type="PANTHER" id="PTHR32322:SF9">
    <property type="entry name" value="AMINO-ACID METABOLITE EFFLUX PUMP-RELATED"/>
    <property type="match status" value="1"/>
</dbReference>
<feature type="transmembrane region" description="Helical" evidence="6">
    <location>
        <begin position="174"/>
        <end position="196"/>
    </location>
</feature>
<keyword evidence="5 6" id="KW-0472">Membrane</keyword>
<dbReference type="PANTHER" id="PTHR32322">
    <property type="entry name" value="INNER MEMBRANE TRANSPORTER"/>
    <property type="match status" value="1"/>
</dbReference>
<dbReference type="RefSeq" id="WP_029092790.1">
    <property type="nucleotide sequence ID" value="NZ_PDDX01000001.1"/>
</dbReference>
<feature type="transmembrane region" description="Helical" evidence="6">
    <location>
        <begin position="115"/>
        <end position="134"/>
    </location>
</feature>
<feature type="transmembrane region" description="Helical" evidence="6">
    <location>
        <begin position="244"/>
        <end position="263"/>
    </location>
</feature>
<comment type="subcellular location">
    <subcellularLocation>
        <location evidence="1">Cell membrane</location>
        <topology evidence="1">Multi-pass membrane protein</topology>
    </subcellularLocation>
</comment>
<comment type="caution">
    <text evidence="8">The sequence shown here is derived from an EMBL/GenBank/DDBJ whole genome shotgun (WGS) entry which is preliminary data.</text>
</comment>
<feature type="transmembrane region" description="Helical" evidence="6">
    <location>
        <begin position="60"/>
        <end position="80"/>
    </location>
</feature>
<feature type="transmembrane region" description="Helical" evidence="6">
    <location>
        <begin position="33"/>
        <end position="53"/>
    </location>
</feature>
<accession>A0A2C6DPG4</accession>
<dbReference type="Proteomes" id="UP000224974">
    <property type="component" value="Unassembled WGS sequence"/>
</dbReference>
<dbReference type="Pfam" id="PF00892">
    <property type="entry name" value="EamA"/>
    <property type="match status" value="2"/>
</dbReference>
<dbReference type="EMBL" id="PDDX01000001">
    <property type="protein sequence ID" value="PHI30583.1"/>
    <property type="molecule type" value="Genomic_DNA"/>
</dbReference>
<name>A0A2C6DPG4_9GAMM</name>
<evidence type="ECO:0000256" key="4">
    <source>
        <dbReference type="ARBA" id="ARBA00022989"/>
    </source>
</evidence>
<dbReference type="STRING" id="1111728.GCA_000427805_00141"/>